<proteinExistence type="predicted"/>
<sequence length="58" mass="6270">MANGVLRIETFHRNSKGEDVSGQDIIIPANRVIPVAEALQALIEKIREQDAAAQATAE</sequence>
<gene>
    <name evidence="1" type="ORF">K7G82_19465</name>
</gene>
<accession>A0ABS7PTE6</accession>
<protein>
    <recommendedName>
        <fullName evidence="3">Transcriptional coactivator p15 (PC4) C-terminal domain-containing protein</fullName>
    </recommendedName>
</protein>
<dbReference type="RefSeq" id="WP_222991598.1">
    <property type="nucleotide sequence ID" value="NZ_JAINVV010000009.1"/>
</dbReference>
<keyword evidence="2" id="KW-1185">Reference proteome</keyword>
<name>A0ABS7PTE6_9SPHN</name>
<evidence type="ECO:0008006" key="3">
    <source>
        <dbReference type="Google" id="ProtNLM"/>
    </source>
</evidence>
<dbReference type="EMBL" id="JAINVV010000009">
    <property type="protein sequence ID" value="MBY8824493.1"/>
    <property type="molecule type" value="Genomic_DNA"/>
</dbReference>
<evidence type="ECO:0000313" key="2">
    <source>
        <dbReference type="Proteomes" id="UP000706039"/>
    </source>
</evidence>
<dbReference type="Proteomes" id="UP000706039">
    <property type="component" value="Unassembled WGS sequence"/>
</dbReference>
<evidence type="ECO:0000313" key="1">
    <source>
        <dbReference type="EMBL" id="MBY8824493.1"/>
    </source>
</evidence>
<comment type="caution">
    <text evidence="1">The sequence shown here is derived from an EMBL/GenBank/DDBJ whole genome shotgun (WGS) entry which is preliminary data.</text>
</comment>
<reference evidence="1 2" key="1">
    <citation type="submission" date="2021-08" db="EMBL/GenBank/DDBJ databases">
        <authorList>
            <person name="Tuo L."/>
        </authorList>
    </citation>
    <scope>NUCLEOTIDE SEQUENCE [LARGE SCALE GENOMIC DNA]</scope>
    <source>
        <strain evidence="1 2">JCM 31229</strain>
    </source>
</reference>
<organism evidence="1 2">
    <name type="scientific">Sphingomonas colocasiae</name>
    <dbReference type="NCBI Taxonomy" id="1848973"/>
    <lineage>
        <taxon>Bacteria</taxon>
        <taxon>Pseudomonadati</taxon>
        <taxon>Pseudomonadota</taxon>
        <taxon>Alphaproteobacteria</taxon>
        <taxon>Sphingomonadales</taxon>
        <taxon>Sphingomonadaceae</taxon>
        <taxon>Sphingomonas</taxon>
    </lineage>
</organism>